<evidence type="ECO:0000259" key="1">
    <source>
        <dbReference type="Pfam" id="PF01966"/>
    </source>
</evidence>
<dbReference type="EMBL" id="BAAANF010000022">
    <property type="protein sequence ID" value="GAA1711008.1"/>
    <property type="molecule type" value="Genomic_DNA"/>
</dbReference>
<evidence type="ECO:0000313" key="3">
    <source>
        <dbReference type="Proteomes" id="UP001500280"/>
    </source>
</evidence>
<gene>
    <name evidence="2" type="ORF">GCM10009745_68830</name>
</gene>
<accession>A0ABN2IT79</accession>
<proteinExistence type="predicted"/>
<comment type="caution">
    <text evidence="2">The sequence shown here is derived from an EMBL/GenBank/DDBJ whole genome shotgun (WGS) entry which is preliminary data.</text>
</comment>
<sequence>MWATTTARDLLIDELPHRWAHSAGVAGRSVGLRSLLGGNAELIEAASWVHDVGYAAPLVVSGFHPLDGAVYLRDMAGADGLLCRLVAYHTCADIEADERGLLKELRQEFEPPPADLLRALTYCDLTTGPSGRHVSVDERLAEIHARYGEEHLVSRSIRRATPILLEAVRSIEGQLAEEAVTE</sequence>
<dbReference type="Proteomes" id="UP001500280">
    <property type="component" value="Unassembled WGS sequence"/>
</dbReference>
<dbReference type="Gene3D" id="1.10.3210.10">
    <property type="entry name" value="Hypothetical protein af1432"/>
    <property type="match status" value="1"/>
</dbReference>
<dbReference type="InterPro" id="IPR006674">
    <property type="entry name" value="HD_domain"/>
</dbReference>
<evidence type="ECO:0000313" key="2">
    <source>
        <dbReference type="EMBL" id="GAA1711008.1"/>
    </source>
</evidence>
<name>A0ABN2IT79_9ACTN</name>
<reference evidence="2 3" key="1">
    <citation type="journal article" date="2019" name="Int. J. Syst. Evol. Microbiol.">
        <title>The Global Catalogue of Microorganisms (GCM) 10K type strain sequencing project: providing services to taxonomists for standard genome sequencing and annotation.</title>
        <authorList>
            <consortium name="The Broad Institute Genomics Platform"/>
            <consortium name="The Broad Institute Genome Sequencing Center for Infectious Disease"/>
            <person name="Wu L."/>
            <person name="Ma J."/>
        </authorList>
    </citation>
    <scope>NUCLEOTIDE SEQUENCE [LARGE SCALE GENOMIC DNA]</scope>
    <source>
        <strain evidence="2 3">JCM 14307</strain>
    </source>
</reference>
<organism evidence="2 3">
    <name type="scientific">Kribbella yunnanensis</name>
    <dbReference type="NCBI Taxonomy" id="190194"/>
    <lineage>
        <taxon>Bacteria</taxon>
        <taxon>Bacillati</taxon>
        <taxon>Actinomycetota</taxon>
        <taxon>Actinomycetes</taxon>
        <taxon>Propionibacteriales</taxon>
        <taxon>Kribbellaceae</taxon>
        <taxon>Kribbella</taxon>
    </lineage>
</organism>
<keyword evidence="3" id="KW-1185">Reference proteome</keyword>
<dbReference type="Pfam" id="PF01966">
    <property type="entry name" value="HD"/>
    <property type="match status" value="1"/>
</dbReference>
<dbReference type="SUPFAM" id="SSF109604">
    <property type="entry name" value="HD-domain/PDEase-like"/>
    <property type="match status" value="1"/>
</dbReference>
<protein>
    <submittedName>
        <fullName evidence="2">HD domain-containing protein</fullName>
    </submittedName>
</protein>
<feature type="domain" description="HD" evidence="1">
    <location>
        <begin position="18"/>
        <end position="104"/>
    </location>
</feature>